<dbReference type="EMBL" id="JAVDYD010000001">
    <property type="protein sequence ID" value="MDR7339838.1"/>
    <property type="molecule type" value="Genomic_DNA"/>
</dbReference>
<dbReference type="SUPFAM" id="SSF55785">
    <property type="entry name" value="PYP-like sensor domain (PAS domain)"/>
    <property type="match status" value="1"/>
</dbReference>
<dbReference type="Pfam" id="PF08448">
    <property type="entry name" value="PAS_4"/>
    <property type="match status" value="1"/>
</dbReference>
<comment type="caution">
    <text evidence="3">The sequence shown here is derived from an EMBL/GenBank/DDBJ whole genome shotgun (WGS) entry which is preliminary data.</text>
</comment>
<reference evidence="4 6" key="2">
    <citation type="submission" date="2023-07" db="EMBL/GenBank/DDBJ databases">
        <title>Sequencing the genomes of 1000 actinobacteria strains.</title>
        <authorList>
            <person name="Klenk H.-P."/>
        </authorList>
    </citation>
    <scope>NUCLEOTIDE SEQUENCE [LARGE SCALE GENOMIC DNA]</scope>
    <source>
        <strain evidence="4 6">DSM 44724</strain>
    </source>
</reference>
<dbReference type="Proteomes" id="UP001145799">
    <property type="component" value="Unassembled WGS sequence"/>
</dbReference>
<dbReference type="InterPro" id="IPR035965">
    <property type="entry name" value="PAS-like_dom_sf"/>
</dbReference>
<name>A0A9X3PHT4_9ACTN</name>
<reference evidence="3" key="1">
    <citation type="submission" date="2022-12" db="EMBL/GenBank/DDBJ databases">
        <title>Gycomyces niveus sp.nov., a novel actinomycete isolated from soil in Shouguang.</title>
        <authorList>
            <person name="Yang X."/>
        </authorList>
    </citation>
    <scope>NUCLEOTIDE SEQUENCE</scope>
    <source>
        <strain evidence="3">DSM 44724</strain>
    </source>
</reference>
<evidence type="ECO:0000259" key="2">
    <source>
        <dbReference type="PROSITE" id="PS51746"/>
    </source>
</evidence>
<dbReference type="InterPro" id="IPR000014">
    <property type="entry name" value="PAS"/>
</dbReference>
<dbReference type="InterPro" id="IPR052016">
    <property type="entry name" value="Bact_Sigma-Reg"/>
</dbReference>
<gene>
    <name evidence="4" type="ORF">J2S69_003557</name>
    <name evidence="3" type="ORF">O2L01_12055</name>
</gene>
<protein>
    <submittedName>
        <fullName evidence="4">Serine phosphatase RsbU (Regulator of sigma subunit)</fullName>
    </submittedName>
    <submittedName>
        <fullName evidence="3">SpoIIE family protein phosphatase</fullName>
    </submittedName>
</protein>
<accession>A0A9X3PHT4</accession>
<organism evidence="3 5">
    <name type="scientific">Glycomyces lechevalierae</name>
    <dbReference type="NCBI Taxonomy" id="256034"/>
    <lineage>
        <taxon>Bacteria</taxon>
        <taxon>Bacillati</taxon>
        <taxon>Actinomycetota</taxon>
        <taxon>Actinomycetes</taxon>
        <taxon>Glycomycetales</taxon>
        <taxon>Glycomycetaceae</taxon>
        <taxon>Glycomyces</taxon>
    </lineage>
</organism>
<dbReference type="AlphaFoldDB" id="A0A9X3PHT4"/>
<evidence type="ECO:0000313" key="4">
    <source>
        <dbReference type="EMBL" id="MDR7339838.1"/>
    </source>
</evidence>
<dbReference type="InterPro" id="IPR013656">
    <property type="entry name" value="PAS_4"/>
</dbReference>
<dbReference type="Gene3D" id="3.30.450.20">
    <property type="entry name" value="PAS domain"/>
    <property type="match status" value="1"/>
</dbReference>
<dbReference type="SMART" id="SM00091">
    <property type="entry name" value="PAS"/>
    <property type="match status" value="1"/>
</dbReference>
<dbReference type="RefSeq" id="WP_270122185.1">
    <property type="nucleotide sequence ID" value="NZ_BAAAOM010000008.1"/>
</dbReference>
<dbReference type="Pfam" id="PF07228">
    <property type="entry name" value="SpoIIE"/>
    <property type="match status" value="1"/>
</dbReference>
<dbReference type="PROSITE" id="PS51746">
    <property type="entry name" value="PPM_2"/>
    <property type="match status" value="1"/>
</dbReference>
<dbReference type="GO" id="GO:0016791">
    <property type="term" value="F:phosphatase activity"/>
    <property type="evidence" value="ECO:0007669"/>
    <property type="project" value="TreeGrafter"/>
</dbReference>
<dbReference type="PANTHER" id="PTHR43156">
    <property type="entry name" value="STAGE II SPORULATION PROTEIN E-RELATED"/>
    <property type="match status" value="1"/>
</dbReference>
<dbReference type="SMART" id="SM00331">
    <property type="entry name" value="PP2C_SIG"/>
    <property type="match status" value="1"/>
</dbReference>
<feature type="domain" description="PPM-type phosphatase" evidence="2">
    <location>
        <begin position="210"/>
        <end position="422"/>
    </location>
</feature>
<sequence length="422" mass="45872">MRTENAGRPVLADLDYAALFAATPSPYLIIDPGLVIVEVNDAYLAATARTRADLLGKHIFAAFPDNPADPNADGVRNLNASLQRVLSLRRQDTMALQKYDIPVTERPGEFEERWWSPINTPVLGPDGTVEWIIHKVEDITPFLQALASGGWPPDSAPVQREAVVAELYTRARELQRLNEELRLAHTRERQVAVTLQEAMLQSPDLARHDDVALRYLPATGSMTVCGDWFDMIDLSDERYGVAVGDVVGHGLEAAAVMGMLRSALSATIRALERPAQALDVLNLYSRSIEGAANTTVVWAMIDPRSRLVIYSNAGHPPPVLLHPDGTCDMLDEAADPPLGARPQNVPHPQAALSYSPGDTLVLYTDGLFERRGEDIDAGLARLVDTLGRHADESPELLADGVLADLGVADGAQDDIALLIVRL</sequence>
<evidence type="ECO:0000256" key="1">
    <source>
        <dbReference type="ARBA" id="ARBA00022801"/>
    </source>
</evidence>
<evidence type="ECO:0000313" key="6">
    <source>
        <dbReference type="Proteomes" id="UP001183604"/>
    </source>
</evidence>
<evidence type="ECO:0000313" key="5">
    <source>
        <dbReference type="Proteomes" id="UP001145799"/>
    </source>
</evidence>
<keyword evidence="6" id="KW-1185">Reference proteome</keyword>
<dbReference type="CDD" id="cd00130">
    <property type="entry name" value="PAS"/>
    <property type="match status" value="1"/>
</dbReference>
<dbReference type="PANTHER" id="PTHR43156:SF2">
    <property type="entry name" value="STAGE II SPORULATION PROTEIN E"/>
    <property type="match status" value="1"/>
</dbReference>
<dbReference type="InterPro" id="IPR036457">
    <property type="entry name" value="PPM-type-like_dom_sf"/>
</dbReference>
<keyword evidence="1" id="KW-0378">Hydrolase</keyword>
<dbReference type="SUPFAM" id="SSF81606">
    <property type="entry name" value="PP2C-like"/>
    <property type="match status" value="1"/>
</dbReference>
<dbReference type="EMBL" id="JAPZVQ010000006">
    <property type="protein sequence ID" value="MDA1385719.1"/>
    <property type="molecule type" value="Genomic_DNA"/>
</dbReference>
<dbReference type="Proteomes" id="UP001183604">
    <property type="component" value="Unassembled WGS sequence"/>
</dbReference>
<dbReference type="InterPro" id="IPR001932">
    <property type="entry name" value="PPM-type_phosphatase-like_dom"/>
</dbReference>
<evidence type="ECO:0000313" key="3">
    <source>
        <dbReference type="EMBL" id="MDA1385719.1"/>
    </source>
</evidence>
<dbReference type="Gene3D" id="3.60.40.10">
    <property type="entry name" value="PPM-type phosphatase domain"/>
    <property type="match status" value="1"/>
</dbReference>
<proteinExistence type="predicted"/>